<dbReference type="InterPro" id="IPR013196">
    <property type="entry name" value="HTH_11"/>
</dbReference>
<dbReference type="Gene3D" id="3.40.50.2300">
    <property type="match status" value="1"/>
</dbReference>
<feature type="domain" description="PRD" evidence="7">
    <location>
        <begin position="181"/>
        <end position="293"/>
    </location>
</feature>
<dbReference type="Pfam" id="PF08279">
    <property type="entry name" value="HTH_11"/>
    <property type="match status" value="1"/>
</dbReference>
<keyword evidence="5" id="KW-0804">Transcription</keyword>
<accession>A0ABV0EJI0</accession>
<dbReference type="InterPro" id="IPR036390">
    <property type="entry name" value="WH_DNA-bd_sf"/>
</dbReference>
<dbReference type="InterPro" id="IPR050661">
    <property type="entry name" value="BglG_antiterminators"/>
</dbReference>
<evidence type="ECO:0000313" key="9">
    <source>
        <dbReference type="Proteomes" id="UP000664357"/>
    </source>
</evidence>
<dbReference type="InterPro" id="IPR036388">
    <property type="entry name" value="WH-like_DNA-bd_sf"/>
</dbReference>
<evidence type="ECO:0000256" key="4">
    <source>
        <dbReference type="ARBA" id="ARBA00023159"/>
    </source>
</evidence>
<dbReference type="InterPro" id="IPR013011">
    <property type="entry name" value="PTS_EIIB_2"/>
</dbReference>
<evidence type="ECO:0000259" key="6">
    <source>
        <dbReference type="PROSITE" id="PS51099"/>
    </source>
</evidence>
<name>A0ABV0EJI0_9ENTE</name>
<evidence type="ECO:0000256" key="2">
    <source>
        <dbReference type="ARBA" id="ARBA00022737"/>
    </source>
</evidence>
<gene>
    <name evidence="8" type="ORF">JZO67_000721</name>
</gene>
<reference evidence="8 9" key="2">
    <citation type="submission" date="2024-02" db="EMBL/GenBank/DDBJ databases">
        <title>The Genome Sequence of Enterococcus sp. DIV0159.</title>
        <authorList>
            <person name="Earl A."/>
            <person name="Manson A."/>
            <person name="Gilmore M."/>
            <person name="Sanders J."/>
            <person name="Shea T."/>
            <person name="Howe W."/>
            <person name="Livny J."/>
            <person name="Cuomo C."/>
            <person name="Neafsey D."/>
            <person name="Birren B."/>
        </authorList>
    </citation>
    <scope>NUCLEOTIDE SEQUENCE [LARGE SCALE GENOMIC DNA]</scope>
    <source>
        <strain evidence="8 9">665A</strain>
    </source>
</reference>
<dbReference type="Proteomes" id="UP000664357">
    <property type="component" value="Unassembled WGS sequence"/>
</dbReference>
<dbReference type="PROSITE" id="PS51099">
    <property type="entry name" value="PTS_EIIB_TYPE_2"/>
    <property type="match status" value="1"/>
</dbReference>
<dbReference type="SUPFAM" id="SSF63520">
    <property type="entry name" value="PTS-regulatory domain, PRD"/>
    <property type="match status" value="2"/>
</dbReference>
<dbReference type="SUPFAM" id="SSF52794">
    <property type="entry name" value="PTS system IIB component-like"/>
    <property type="match status" value="1"/>
</dbReference>
<feature type="domain" description="PRD" evidence="7">
    <location>
        <begin position="297"/>
        <end position="404"/>
    </location>
</feature>
<dbReference type="PROSITE" id="PS51372">
    <property type="entry name" value="PRD_2"/>
    <property type="match status" value="2"/>
</dbReference>
<dbReference type="SUPFAM" id="SSF46785">
    <property type="entry name" value="Winged helix' DNA-binding domain"/>
    <property type="match status" value="1"/>
</dbReference>
<keyword evidence="1" id="KW-0808">Transferase</keyword>
<evidence type="ECO:0000313" key="8">
    <source>
        <dbReference type="EMBL" id="MEO1768782.1"/>
    </source>
</evidence>
<dbReference type="PANTHER" id="PTHR30185:SF18">
    <property type="entry name" value="TRANSCRIPTIONAL REGULATOR MTLR"/>
    <property type="match status" value="1"/>
</dbReference>
<organism evidence="8 9">
    <name type="scientific">Candidatus Enterococcus ferrettii</name>
    <dbReference type="NCBI Taxonomy" id="2815324"/>
    <lineage>
        <taxon>Bacteria</taxon>
        <taxon>Bacillati</taxon>
        <taxon>Bacillota</taxon>
        <taxon>Bacilli</taxon>
        <taxon>Lactobacillales</taxon>
        <taxon>Enterococcaceae</taxon>
        <taxon>Enterococcus</taxon>
    </lineage>
</organism>
<comment type="caution">
    <text evidence="8">The sequence shown here is derived from an EMBL/GenBank/DDBJ whole genome shotgun (WGS) entry which is preliminary data.</text>
</comment>
<sequence>MGSKADRQQRLLLLLSKRQDYVTSDELAEFLGLSQKTIYRLIKKINDEHAAGDLIESEKGRGYKLNYEKYIGQQVAQPNQRSQYSPTERRNRVVEELLLSSPHTKNVYDLFEEYYVGDSVIFSDEQLIAEYLQTYNLTLERKKRTLAVKGKESNIRRAIAELIQMHDIVDINDLKHDQELNFNHYDVLFILDQIKIIEKQLESDIPYPYNVNIFSHLYILISRLRKVGKIPAAELNHLTAKEESELQQDQQLYQVAKAAIANVENYLHDPLPEIEVYYLYQYLTSSRAQRAISKVTKFSPKVAAITQAYLDGMSQRLNIPIKGELIFLDLANHIKPMLNRLEHQIRVKNSLLNQIKMTYDEIFSFVTEVSQDVCQEYKLSPINEDENGFITLYFARIIETNQLPIRTVIMCTTGLGTSELLKVKVEKKFPELEIVDVIASRDSKEFLKKYPDVDLVLSTIQLKEELPLQFLLVSAIFTADDQNRLQKKIEEIYDER</sequence>
<evidence type="ECO:0000259" key="7">
    <source>
        <dbReference type="PROSITE" id="PS51372"/>
    </source>
</evidence>
<dbReference type="Pfam" id="PF00874">
    <property type="entry name" value="PRD"/>
    <property type="match status" value="2"/>
</dbReference>
<dbReference type="InterPro" id="IPR036634">
    <property type="entry name" value="PRD_sf"/>
</dbReference>
<dbReference type="InterPro" id="IPR011608">
    <property type="entry name" value="PRD"/>
</dbReference>
<evidence type="ECO:0000256" key="3">
    <source>
        <dbReference type="ARBA" id="ARBA00023015"/>
    </source>
</evidence>
<dbReference type="Gene3D" id="1.10.10.10">
    <property type="entry name" value="Winged helix-like DNA-binding domain superfamily/Winged helix DNA-binding domain"/>
    <property type="match status" value="1"/>
</dbReference>
<proteinExistence type="predicted"/>
<dbReference type="PANTHER" id="PTHR30185">
    <property type="entry name" value="CRYPTIC BETA-GLUCOSIDE BGL OPERON ANTITERMINATOR"/>
    <property type="match status" value="1"/>
</dbReference>
<dbReference type="InterPro" id="IPR007737">
    <property type="entry name" value="Mga_HTH"/>
</dbReference>
<dbReference type="Pfam" id="PF05043">
    <property type="entry name" value="Mga"/>
    <property type="match status" value="1"/>
</dbReference>
<keyword evidence="4" id="KW-0010">Activator</keyword>
<evidence type="ECO:0000256" key="5">
    <source>
        <dbReference type="ARBA" id="ARBA00023163"/>
    </source>
</evidence>
<reference evidence="8 9" key="1">
    <citation type="submission" date="2021-03" db="EMBL/GenBank/DDBJ databases">
        <authorList>
            <person name="Gilmore M.S."/>
            <person name="Schwartzman J."/>
            <person name="Van Tyne D."/>
            <person name="Martin M."/>
            <person name="Earl A.M."/>
            <person name="Manson A.L."/>
            <person name="Straub T."/>
            <person name="Salamzade R."/>
            <person name="Saavedra J."/>
            <person name="Lebreton F."/>
            <person name="Prichula J."/>
            <person name="Schaufler K."/>
            <person name="Gaca A."/>
            <person name="Sgardioli B."/>
            <person name="Wagenaar J."/>
            <person name="Strong T."/>
        </authorList>
    </citation>
    <scope>NUCLEOTIDE SEQUENCE [LARGE SCALE GENOMIC DNA]</scope>
    <source>
        <strain evidence="8 9">665A</strain>
    </source>
</reference>
<dbReference type="Gene3D" id="1.10.1790.10">
    <property type="entry name" value="PRD domain"/>
    <property type="match status" value="2"/>
</dbReference>
<keyword evidence="3" id="KW-0805">Transcription regulation</keyword>
<keyword evidence="9" id="KW-1185">Reference proteome</keyword>
<keyword evidence="2" id="KW-0677">Repeat</keyword>
<evidence type="ECO:0000256" key="1">
    <source>
        <dbReference type="ARBA" id="ARBA00022679"/>
    </source>
</evidence>
<evidence type="ECO:0008006" key="10">
    <source>
        <dbReference type="Google" id="ProtNLM"/>
    </source>
</evidence>
<feature type="domain" description="PTS EIIB type-2" evidence="6">
    <location>
        <begin position="405"/>
        <end position="496"/>
    </location>
</feature>
<protein>
    <recommendedName>
        <fullName evidence="10">Transcription antiterminator</fullName>
    </recommendedName>
</protein>
<dbReference type="InterPro" id="IPR036095">
    <property type="entry name" value="PTS_EIIB-like_sf"/>
</dbReference>
<dbReference type="CDD" id="cd05568">
    <property type="entry name" value="PTS_IIB_bgl_like"/>
    <property type="match status" value="1"/>
</dbReference>
<dbReference type="EMBL" id="JAFREL020000001">
    <property type="protein sequence ID" value="MEO1768782.1"/>
    <property type="molecule type" value="Genomic_DNA"/>
</dbReference>
<dbReference type="RefSeq" id="WP_207700884.1">
    <property type="nucleotide sequence ID" value="NZ_JAFREL020000001.1"/>
</dbReference>